<reference evidence="4" key="1">
    <citation type="journal article" date="2019" name="Int. J. Syst. Evol. Microbiol.">
        <title>The Global Catalogue of Microorganisms (GCM) 10K type strain sequencing project: providing services to taxonomists for standard genome sequencing and annotation.</title>
        <authorList>
            <consortium name="The Broad Institute Genomics Platform"/>
            <consortium name="The Broad Institute Genome Sequencing Center for Infectious Disease"/>
            <person name="Wu L."/>
            <person name="Ma J."/>
        </authorList>
    </citation>
    <scope>NUCLEOTIDE SEQUENCE [LARGE SCALE GENOMIC DNA]</scope>
    <source>
        <strain evidence="4">JCM 10977</strain>
    </source>
</reference>
<feature type="compositionally biased region" description="Polar residues" evidence="1">
    <location>
        <begin position="280"/>
        <end position="293"/>
    </location>
</feature>
<organism evidence="3 4">
    <name type="scientific">Kribbella koreensis</name>
    <dbReference type="NCBI Taxonomy" id="57909"/>
    <lineage>
        <taxon>Bacteria</taxon>
        <taxon>Bacillati</taxon>
        <taxon>Actinomycetota</taxon>
        <taxon>Actinomycetes</taxon>
        <taxon>Propionibacteriales</taxon>
        <taxon>Kribbellaceae</taxon>
        <taxon>Kribbella</taxon>
    </lineage>
</organism>
<accession>A0ABP4A5X0</accession>
<dbReference type="EMBL" id="BAAAHK010000003">
    <property type="protein sequence ID" value="GAA0931986.1"/>
    <property type="molecule type" value="Genomic_DNA"/>
</dbReference>
<evidence type="ECO:0000256" key="1">
    <source>
        <dbReference type="SAM" id="MobiDB-lite"/>
    </source>
</evidence>
<proteinExistence type="predicted"/>
<name>A0ABP4A5X0_9ACTN</name>
<evidence type="ECO:0000259" key="2">
    <source>
        <dbReference type="Pfam" id="PF13391"/>
    </source>
</evidence>
<protein>
    <recommendedName>
        <fullName evidence="2">HNH nuclease domain-containing protein</fullName>
    </recommendedName>
</protein>
<dbReference type="Pfam" id="PF13391">
    <property type="entry name" value="HNH_2"/>
    <property type="match status" value="1"/>
</dbReference>
<dbReference type="InterPro" id="IPR003615">
    <property type="entry name" value="HNH_nuc"/>
</dbReference>
<feature type="region of interest" description="Disordered" evidence="1">
    <location>
        <begin position="265"/>
        <end position="293"/>
    </location>
</feature>
<dbReference type="RefSeq" id="WP_343966461.1">
    <property type="nucleotide sequence ID" value="NZ_BAAAHK010000003.1"/>
</dbReference>
<comment type="caution">
    <text evidence="3">The sequence shown here is derived from an EMBL/GenBank/DDBJ whole genome shotgun (WGS) entry which is preliminary data.</text>
</comment>
<gene>
    <name evidence="3" type="ORF">GCM10009554_16220</name>
</gene>
<dbReference type="Proteomes" id="UP001500542">
    <property type="component" value="Unassembled WGS sequence"/>
</dbReference>
<feature type="domain" description="HNH nuclease" evidence="2">
    <location>
        <begin position="189"/>
        <end position="238"/>
    </location>
</feature>
<keyword evidence="4" id="KW-1185">Reference proteome</keyword>
<evidence type="ECO:0000313" key="3">
    <source>
        <dbReference type="EMBL" id="GAA0931986.1"/>
    </source>
</evidence>
<evidence type="ECO:0000313" key="4">
    <source>
        <dbReference type="Proteomes" id="UP001500542"/>
    </source>
</evidence>
<sequence>MSGWIINVEGTRPHNWDIAKEHSVWATTRNHAIAAGDDVFFWKTGGGGLIAHAIAAEDARPVTEPEGVPWPDHADRHYVSRFDLERISEPPTAATQSWSEMQVVAEFTGLANRGVTRLDNTQGIDRLRNLVLGVGMSHIPPALATQVEAEREALASDVDARRFMQRSVAVRRGQPQFRAELIRLYDGRCCISGCEATPALEAAHITPYRGDHTNTPGNGLLLRADLHTLFDLFELTVDASSHRVQLSTALKNSQYREFDQVRITPPNKRTAAPAPDALKSHNTNFNRAHGSTR</sequence>